<feature type="compositionally biased region" description="Basic residues" evidence="1">
    <location>
        <begin position="201"/>
        <end position="210"/>
    </location>
</feature>
<gene>
    <name evidence="2" type="ORF">KIK155_LOCUS18536</name>
</gene>
<feature type="compositionally biased region" description="Low complexity" evidence="1">
    <location>
        <begin position="217"/>
        <end position="228"/>
    </location>
</feature>
<dbReference type="Proteomes" id="UP000663865">
    <property type="component" value="Unassembled WGS sequence"/>
</dbReference>
<evidence type="ECO:0000313" key="3">
    <source>
        <dbReference type="Proteomes" id="UP000663865"/>
    </source>
</evidence>
<evidence type="ECO:0000313" key="2">
    <source>
        <dbReference type="EMBL" id="CAF3552911.1"/>
    </source>
</evidence>
<feature type="region of interest" description="Disordered" evidence="1">
    <location>
        <begin position="201"/>
        <end position="228"/>
    </location>
</feature>
<protein>
    <submittedName>
        <fullName evidence="2">Uncharacterized protein</fullName>
    </submittedName>
</protein>
<feature type="region of interest" description="Disordered" evidence="1">
    <location>
        <begin position="243"/>
        <end position="287"/>
    </location>
</feature>
<organism evidence="2 3">
    <name type="scientific">Rotaria socialis</name>
    <dbReference type="NCBI Taxonomy" id="392032"/>
    <lineage>
        <taxon>Eukaryota</taxon>
        <taxon>Metazoa</taxon>
        <taxon>Spiralia</taxon>
        <taxon>Gnathifera</taxon>
        <taxon>Rotifera</taxon>
        <taxon>Eurotatoria</taxon>
        <taxon>Bdelloidea</taxon>
        <taxon>Philodinida</taxon>
        <taxon>Philodinidae</taxon>
        <taxon>Rotaria</taxon>
    </lineage>
</organism>
<sequence length="892" mass="104123">MTSRQKAFDECCLLSHIRLSKERILYLLEYRFKSNSIRTSFDFKSIHPEKPSIKAKISRSLLRCNPNSIKSINNNDENNAFESSDDEMNEISSPKSLTSVNDDDYLNTLAQWDPNAIQTMIESDEEEEEQVDMRNDVQTTQDNNTNANSMDLSTEMPASQVEDILITFINRSIKNEPMVDDSNDFHCAQLDGQTDFQFDTHHKKQKHKNEHKTTNQVITTVKSQSSKSTQTIELANISQSFNTCQTNNNKKKKSSNQSQQKDDKQSKKFNRPLSKSQNVDENFHPQCKNKHIVSSSMGEKSVGRHMNLVQQTLDSCRKLKVNNSNPDFVQPKNLPIDATKNAKPSNSAVKINLKKRKRLDTKVNHKSRTKEYSSSKRKNKLSMGHNGKTILDYFKVIKRSPNNDNIQYFAVVKEPIDSVRSVVHATRKRLASSSDECIVLDDDDDDDDNDNDDNKKINKIDNDDIQLIEESSSSIYDNICAREKLLDHTVDSTVMRVKWLVNLELVLLEHISRYYQQNIHPKNKLQLHDCVSYSSTDNLLSYRISPEFITIIIKNFLKIFIVRNLNTDNNELSLFQYGLTSHLRYLLLELPTYNHQNNSNTEHDCLQCDEYFSLINILFDLLFDLIEYDICEIYDKKTYRSTLIKEDYFNQFIRRKTIQTNNFDRIKLIIYLIELIELHRNKCQSKKEIFHLNENQNFHSIENFLQHIILKANDLNNERISICLNVMELCLLFVKEKEACIQQMALFLAKLCEENSTYLHLFLFDENLLPDIRLLLISELVWKKFNIKFASTTNIIEFFDHIEAAARLRNPIDDSALLLIRSLFNTYADLMICIKNSTLIKQSLTEQIKMLRNELVSIYATLTDISHDLNCNQQIKRTVILFRLLQYKWEQF</sequence>
<feature type="region of interest" description="Disordered" evidence="1">
    <location>
        <begin position="68"/>
        <end position="99"/>
    </location>
</feature>
<name>A0A818JYU6_9BILA</name>
<reference evidence="2" key="1">
    <citation type="submission" date="2021-02" db="EMBL/GenBank/DDBJ databases">
        <authorList>
            <person name="Nowell W R."/>
        </authorList>
    </citation>
    <scope>NUCLEOTIDE SEQUENCE</scope>
</reference>
<feature type="region of interest" description="Disordered" evidence="1">
    <location>
        <begin position="324"/>
        <end position="343"/>
    </location>
</feature>
<feature type="region of interest" description="Disordered" evidence="1">
    <location>
        <begin position="123"/>
        <end position="150"/>
    </location>
</feature>
<comment type="caution">
    <text evidence="2">The sequence shown here is derived from an EMBL/GenBank/DDBJ whole genome shotgun (WGS) entry which is preliminary data.</text>
</comment>
<evidence type="ECO:0000256" key="1">
    <source>
        <dbReference type="SAM" id="MobiDB-lite"/>
    </source>
</evidence>
<dbReference type="EMBL" id="CAJNYV010003262">
    <property type="protein sequence ID" value="CAF3552911.1"/>
    <property type="molecule type" value="Genomic_DNA"/>
</dbReference>
<feature type="compositionally biased region" description="Polar residues" evidence="1">
    <location>
        <begin position="90"/>
        <end position="99"/>
    </location>
</feature>
<accession>A0A818JYU6</accession>
<proteinExistence type="predicted"/>
<feature type="compositionally biased region" description="Low complexity" evidence="1">
    <location>
        <begin position="136"/>
        <end position="148"/>
    </location>
</feature>
<feature type="compositionally biased region" description="Polar residues" evidence="1">
    <location>
        <begin position="68"/>
        <end position="82"/>
    </location>
</feature>
<dbReference type="AlphaFoldDB" id="A0A818JYU6"/>
<feature type="region of interest" description="Disordered" evidence="1">
    <location>
        <begin position="361"/>
        <end position="382"/>
    </location>
</feature>